<dbReference type="RefSeq" id="WP_257767401.1">
    <property type="nucleotide sequence ID" value="NZ_CP102480.1"/>
</dbReference>
<evidence type="ECO:0000256" key="9">
    <source>
        <dbReference type="RuleBase" id="RU364037"/>
    </source>
</evidence>
<proteinExistence type="inferred from homology"/>
<feature type="binding site" evidence="7">
    <location>
        <position position="131"/>
    </location>
    <ligand>
        <name>Zn(2+)</name>
        <dbReference type="ChEBI" id="CHEBI:29105"/>
    </ligand>
</feature>
<reference evidence="10" key="1">
    <citation type="submission" date="2022-08" db="EMBL/GenBank/DDBJ databases">
        <title>Nisaea acidiphila sp. nov., isolated from a marine algal debris and emended description of the genus Nisaea Urios et al. 2008.</title>
        <authorList>
            <person name="Kwon K."/>
        </authorList>
    </citation>
    <scope>NUCLEOTIDE SEQUENCE</scope>
    <source>
        <strain evidence="10">MEBiC11861</strain>
    </source>
</reference>
<comment type="cofactor">
    <cofactor evidence="8">
        <name>Mn(2+)</name>
        <dbReference type="ChEBI" id="CHEBI:29035"/>
    </cofactor>
    <cofactor evidence="8">
        <name>Fe(2+)</name>
        <dbReference type="ChEBI" id="CHEBI:29033"/>
    </cofactor>
    <text evidence="8">Binds 1 Mn(2+) or Fe(2+) ion per subunit.</text>
</comment>
<keyword evidence="7 9" id="KW-0479">Metal-binding</keyword>
<dbReference type="PANTHER" id="PTHR33202">
    <property type="entry name" value="ZINC UPTAKE REGULATION PROTEIN"/>
    <property type="match status" value="1"/>
</dbReference>
<comment type="similarity">
    <text evidence="1 9">Belongs to the Fur family.</text>
</comment>
<dbReference type="GO" id="GO:1900376">
    <property type="term" value="P:regulation of secondary metabolite biosynthetic process"/>
    <property type="evidence" value="ECO:0007669"/>
    <property type="project" value="TreeGrafter"/>
</dbReference>
<dbReference type="GO" id="GO:0005829">
    <property type="term" value="C:cytosol"/>
    <property type="evidence" value="ECO:0007669"/>
    <property type="project" value="TreeGrafter"/>
</dbReference>
<dbReference type="Pfam" id="PF01475">
    <property type="entry name" value="FUR"/>
    <property type="match status" value="1"/>
</dbReference>
<dbReference type="GO" id="GO:0000976">
    <property type="term" value="F:transcription cis-regulatory region binding"/>
    <property type="evidence" value="ECO:0007669"/>
    <property type="project" value="TreeGrafter"/>
</dbReference>
<evidence type="ECO:0000313" key="11">
    <source>
        <dbReference type="Proteomes" id="UP001060336"/>
    </source>
</evidence>
<dbReference type="Proteomes" id="UP001060336">
    <property type="component" value="Chromosome"/>
</dbReference>
<comment type="cofactor">
    <cofactor evidence="7">
        <name>Zn(2+)</name>
        <dbReference type="ChEBI" id="CHEBI:29105"/>
    </cofactor>
    <text evidence="7">Binds 1 zinc ion per subunit.</text>
</comment>
<evidence type="ECO:0000256" key="3">
    <source>
        <dbReference type="ARBA" id="ARBA00022833"/>
    </source>
</evidence>
<keyword evidence="5 9" id="KW-0238">DNA-binding</keyword>
<name>A0A9J7ARC9_9PROT</name>
<feature type="binding site" evidence="7">
    <location>
        <position position="128"/>
    </location>
    <ligand>
        <name>Zn(2+)</name>
        <dbReference type="ChEBI" id="CHEBI:29105"/>
    </ligand>
</feature>
<evidence type="ECO:0000256" key="4">
    <source>
        <dbReference type="ARBA" id="ARBA00023015"/>
    </source>
</evidence>
<keyword evidence="3 7" id="KW-0862">Zinc</keyword>
<evidence type="ECO:0000256" key="6">
    <source>
        <dbReference type="ARBA" id="ARBA00023163"/>
    </source>
</evidence>
<gene>
    <name evidence="9" type="primary">fur</name>
    <name evidence="10" type="ORF">NUH88_16030</name>
</gene>
<protein>
    <recommendedName>
        <fullName evidence="9">Ferric uptake regulation protein</fullName>
    </recommendedName>
</protein>
<keyword evidence="8 9" id="KW-0408">Iron</keyword>
<dbReference type="AlphaFoldDB" id="A0A9J7ARC9"/>
<dbReference type="InterPro" id="IPR043135">
    <property type="entry name" value="Fur_C"/>
</dbReference>
<accession>A0A9J7ARC9</accession>
<keyword evidence="9" id="KW-0963">Cytoplasm</keyword>
<keyword evidence="2 9" id="KW-0678">Repressor</keyword>
<feature type="binding site" evidence="8">
    <location>
        <position position="103"/>
    </location>
    <ligand>
        <name>Fe cation</name>
        <dbReference type="ChEBI" id="CHEBI:24875"/>
    </ligand>
</feature>
<dbReference type="Gene3D" id="1.10.10.10">
    <property type="entry name" value="Winged helix-like DNA-binding domain superfamily/Winged helix DNA-binding domain"/>
    <property type="match status" value="1"/>
</dbReference>
<keyword evidence="4 9" id="KW-0805">Transcription regulation</keyword>
<dbReference type="SUPFAM" id="SSF46785">
    <property type="entry name" value="Winged helix' DNA-binding domain"/>
    <property type="match status" value="1"/>
</dbReference>
<dbReference type="InterPro" id="IPR002481">
    <property type="entry name" value="FUR"/>
</dbReference>
<evidence type="ECO:0000256" key="2">
    <source>
        <dbReference type="ARBA" id="ARBA00022491"/>
    </source>
</evidence>
<dbReference type="PANTHER" id="PTHR33202:SF6">
    <property type="entry name" value="ZINC UPTAKE REGULATION PROTEIN"/>
    <property type="match status" value="1"/>
</dbReference>
<evidence type="ECO:0000256" key="5">
    <source>
        <dbReference type="ARBA" id="ARBA00023125"/>
    </source>
</evidence>
<dbReference type="CDD" id="cd07153">
    <property type="entry name" value="Fur_like"/>
    <property type="match status" value="1"/>
</dbReference>
<feature type="binding site" evidence="7">
    <location>
        <position position="88"/>
    </location>
    <ligand>
        <name>Zn(2+)</name>
        <dbReference type="ChEBI" id="CHEBI:29105"/>
    </ligand>
</feature>
<comment type="subunit">
    <text evidence="9">Homodimer.</text>
</comment>
<sequence>MTSDVQANSKRVSNHLRVLRILRQSNGPLTAYQILNLLRKHGISGPTTVYRALDRLIESGQVHRIESLNAYVICSNPGHRSAAGFVICDRCGGVSEFFDAEVEARLRQLAEDLGFGIRAGNIEVRGKCGDCLALPRKAGAQL</sequence>
<keyword evidence="6 9" id="KW-0804">Transcription</keyword>
<dbReference type="KEGG" id="naci:NUH88_16030"/>
<comment type="subcellular location">
    <subcellularLocation>
        <location evidence="9">Cytoplasm</location>
    </subcellularLocation>
</comment>
<evidence type="ECO:0000256" key="7">
    <source>
        <dbReference type="PIRSR" id="PIRSR602481-1"/>
    </source>
</evidence>
<dbReference type="Gene3D" id="3.30.1490.190">
    <property type="match status" value="1"/>
</dbReference>
<dbReference type="InterPro" id="IPR036388">
    <property type="entry name" value="WH-like_DNA-bd_sf"/>
</dbReference>
<dbReference type="GO" id="GO:0045892">
    <property type="term" value="P:negative regulation of DNA-templated transcription"/>
    <property type="evidence" value="ECO:0007669"/>
    <property type="project" value="TreeGrafter"/>
</dbReference>
<evidence type="ECO:0000256" key="8">
    <source>
        <dbReference type="PIRSR" id="PIRSR602481-2"/>
    </source>
</evidence>
<dbReference type="GO" id="GO:0003700">
    <property type="term" value="F:DNA-binding transcription factor activity"/>
    <property type="evidence" value="ECO:0007669"/>
    <property type="project" value="UniProtKB-UniRule"/>
</dbReference>
<evidence type="ECO:0000313" key="10">
    <source>
        <dbReference type="EMBL" id="UUX48900.1"/>
    </source>
</evidence>
<evidence type="ECO:0000256" key="1">
    <source>
        <dbReference type="ARBA" id="ARBA00007957"/>
    </source>
</evidence>
<keyword evidence="11" id="KW-1185">Reference proteome</keyword>
<dbReference type="InterPro" id="IPR036390">
    <property type="entry name" value="WH_DNA-bd_sf"/>
</dbReference>
<dbReference type="GO" id="GO:0008270">
    <property type="term" value="F:zinc ion binding"/>
    <property type="evidence" value="ECO:0007669"/>
    <property type="project" value="TreeGrafter"/>
</dbReference>
<organism evidence="10 11">
    <name type="scientific">Nisaea acidiphila</name>
    <dbReference type="NCBI Taxonomy" id="1862145"/>
    <lineage>
        <taxon>Bacteria</taxon>
        <taxon>Pseudomonadati</taxon>
        <taxon>Pseudomonadota</taxon>
        <taxon>Alphaproteobacteria</taxon>
        <taxon>Rhodospirillales</taxon>
        <taxon>Thalassobaculaceae</taxon>
        <taxon>Nisaea</taxon>
    </lineage>
</organism>
<dbReference type="EMBL" id="CP102480">
    <property type="protein sequence ID" value="UUX48900.1"/>
    <property type="molecule type" value="Genomic_DNA"/>
</dbReference>
<feature type="binding site" evidence="7">
    <location>
        <position position="91"/>
    </location>
    <ligand>
        <name>Zn(2+)</name>
        <dbReference type="ChEBI" id="CHEBI:29105"/>
    </ligand>
</feature>